<dbReference type="AlphaFoldDB" id="A0AAX4PE29"/>
<reference evidence="3 4" key="1">
    <citation type="submission" date="2024-03" db="EMBL/GenBank/DDBJ databases">
        <title>Complete genome sequence of the green alga Chloropicon roscoffensis RCC1871.</title>
        <authorList>
            <person name="Lemieux C."/>
            <person name="Pombert J.-F."/>
            <person name="Otis C."/>
            <person name="Turmel M."/>
        </authorList>
    </citation>
    <scope>NUCLEOTIDE SEQUENCE [LARGE SCALE GENOMIC DNA]</scope>
    <source>
        <strain evidence="3 4">RCC1871</strain>
    </source>
</reference>
<organism evidence="3 4">
    <name type="scientific">Chloropicon roscoffensis</name>
    <dbReference type="NCBI Taxonomy" id="1461544"/>
    <lineage>
        <taxon>Eukaryota</taxon>
        <taxon>Viridiplantae</taxon>
        <taxon>Chlorophyta</taxon>
        <taxon>Chloropicophyceae</taxon>
        <taxon>Chloropicales</taxon>
        <taxon>Chloropicaceae</taxon>
        <taxon>Chloropicon</taxon>
    </lineage>
</organism>
<dbReference type="Pfam" id="PF14237">
    <property type="entry name" value="GYF_2"/>
    <property type="match status" value="1"/>
</dbReference>
<sequence length="371" mass="41456">MAAKWYYQDPSTEERAGPVKVEFVRNLIETGVVQDDTLVWTKGMVDWELISNVPIFMTPLEKDLKEYYTPGKPNRDKEVAQMKEFEEGWYFEDELKETHGPIFKEDLVEVVKAAGEWETRVWNVNVLVEDEHGKRLTFRQVFPDQVGQTSSIYKEEVKEEVKKAEEKVHESPVVRNSVEAAAEDPPETTPSVAAEEVEELEESEKEEAGSSPVSLDSMISAIQRMQKTSNPTPEAATSSAKSPVPPTSSAATPAAEKPKPPAKADMLSNLLQDAEAMLSRATPGKPEASGSVEPDRQNQNQKEASSSSVDGATQQQKEDEKDGEGAYVVELEPLYTKEDLEGCEMTMGFLSKYVSVQRQSLLFRKNLFRAE</sequence>
<feature type="compositionally biased region" description="Acidic residues" evidence="1">
    <location>
        <begin position="195"/>
        <end position="205"/>
    </location>
</feature>
<feature type="compositionally biased region" description="Basic and acidic residues" evidence="1">
    <location>
        <begin position="163"/>
        <end position="172"/>
    </location>
</feature>
<feature type="compositionally biased region" description="Low complexity" evidence="1">
    <location>
        <begin position="235"/>
        <end position="255"/>
    </location>
</feature>
<feature type="region of interest" description="Disordered" evidence="1">
    <location>
        <begin position="163"/>
        <end position="327"/>
    </location>
</feature>
<dbReference type="Proteomes" id="UP001472866">
    <property type="component" value="Chromosome 09"/>
</dbReference>
<evidence type="ECO:0000259" key="2">
    <source>
        <dbReference type="Pfam" id="PF14237"/>
    </source>
</evidence>
<keyword evidence="4" id="KW-1185">Reference proteome</keyword>
<gene>
    <name evidence="3" type="ORF">HKI87_09g59840</name>
</gene>
<feature type="compositionally biased region" description="Polar residues" evidence="1">
    <location>
        <begin position="223"/>
        <end position="232"/>
    </location>
</feature>
<feature type="compositionally biased region" description="Polar residues" evidence="1">
    <location>
        <begin position="297"/>
        <end position="315"/>
    </location>
</feature>
<feature type="domain" description="GYF" evidence="2">
    <location>
        <begin position="5"/>
        <end position="54"/>
    </location>
</feature>
<evidence type="ECO:0000313" key="4">
    <source>
        <dbReference type="Proteomes" id="UP001472866"/>
    </source>
</evidence>
<dbReference type="InterPro" id="IPR025640">
    <property type="entry name" value="GYF_2"/>
</dbReference>
<dbReference type="EMBL" id="CP151509">
    <property type="protein sequence ID" value="WZN64428.1"/>
    <property type="molecule type" value="Genomic_DNA"/>
</dbReference>
<proteinExistence type="predicted"/>
<accession>A0AAX4PE29</accession>
<name>A0AAX4PE29_9CHLO</name>
<protein>
    <submittedName>
        <fullName evidence="3">GYF_2 domain-containing protein</fullName>
    </submittedName>
</protein>
<evidence type="ECO:0000256" key="1">
    <source>
        <dbReference type="SAM" id="MobiDB-lite"/>
    </source>
</evidence>
<evidence type="ECO:0000313" key="3">
    <source>
        <dbReference type="EMBL" id="WZN64428.1"/>
    </source>
</evidence>